<organism evidence="2 3">
    <name type="scientific">Jatropha curcas</name>
    <name type="common">Barbados nut</name>
    <dbReference type="NCBI Taxonomy" id="180498"/>
    <lineage>
        <taxon>Eukaryota</taxon>
        <taxon>Viridiplantae</taxon>
        <taxon>Streptophyta</taxon>
        <taxon>Embryophyta</taxon>
        <taxon>Tracheophyta</taxon>
        <taxon>Spermatophyta</taxon>
        <taxon>Magnoliopsida</taxon>
        <taxon>eudicotyledons</taxon>
        <taxon>Gunneridae</taxon>
        <taxon>Pentapetalae</taxon>
        <taxon>rosids</taxon>
        <taxon>fabids</taxon>
        <taxon>Malpighiales</taxon>
        <taxon>Euphorbiaceae</taxon>
        <taxon>Crotonoideae</taxon>
        <taxon>Jatropheae</taxon>
        <taxon>Jatropha</taxon>
    </lineage>
</organism>
<sequence>MRQWLVWPDRARQFPLHRLPWSFLKTQMKKQIGGGEMFVWRRGVDQDLQFTLSPSEMARSRRRSKSVTVGGDGLDSRRWRSNRSEGRLETCPTSPEEPIASFILLNGGRKREGEGEERLSLVFEFFTRFYYYSCGFR</sequence>
<dbReference type="AlphaFoldDB" id="A0A067KZR8"/>
<feature type="region of interest" description="Disordered" evidence="1">
    <location>
        <begin position="56"/>
        <end position="94"/>
    </location>
</feature>
<gene>
    <name evidence="2" type="ORF">JCGZ_06798</name>
</gene>
<feature type="compositionally biased region" description="Basic and acidic residues" evidence="1">
    <location>
        <begin position="74"/>
        <end position="88"/>
    </location>
</feature>
<proteinExistence type="predicted"/>
<protein>
    <submittedName>
        <fullName evidence="2">Uncharacterized protein</fullName>
    </submittedName>
</protein>
<evidence type="ECO:0000256" key="1">
    <source>
        <dbReference type="SAM" id="MobiDB-lite"/>
    </source>
</evidence>
<name>A0A067KZR8_JATCU</name>
<evidence type="ECO:0000313" key="2">
    <source>
        <dbReference type="EMBL" id="KDP37344.1"/>
    </source>
</evidence>
<accession>A0A067KZR8</accession>
<dbReference type="Proteomes" id="UP000027138">
    <property type="component" value="Unassembled WGS sequence"/>
</dbReference>
<evidence type="ECO:0000313" key="3">
    <source>
        <dbReference type="Proteomes" id="UP000027138"/>
    </source>
</evidence>
<reference evidence="2 3" key="1">
    <citation type="journal article" date="2014" name="PLoS ONE">
        <title>Global Analysis of Gene Expression Profiles in Physic Nut (Jatropha curcas L.) Seedlings Exposed to Salt Stress.</title>
        <authorList>
            <person name="Zhang L."/>
            <person name="Zhang C."/>
            <person name="Wu P."/>
            <person name="Chen Y."/>
            <person name="Li M."/>
            <person name="Jiang H."/>
            <person name="Wu G."/>
        </authorList>
    </citation>
    <scope>NUCLEOTIDE SEQUENCE [LARGE SCALE GENOMIC DNA]</scope>
    <source>
        <strain evidence="3">cv. GZQX0401</strain>
        <tissue evidence="2">Young leaves</tissue>
    </source>
</reference>
<keyword evidence="3" id="KW-1185">Reference proteome</keyword>
<dbReference type="EMBL" id="KK914408">
    <property type="protein sequence ID" value="KDP37344.1"/>
    <property type="molecule type" value="Genomic_DNA"/>
</dbReference>